<dbReference type="EMBL" id="CP071462">
    <property type="protein sequence ID" value="QSX01068.1"/>
    <property type="molecule type" value="Genomic_DNA"/>
</dbReference>
<organism evidence="2 3">
    <name type="scientific">Haloterrigena alkaliphila</name>
    <dbReference type="NCBI Taxonomy" id="2816475"/>
    <lineage>
        <taxon>Archaea</taxon>
        <taxon>Methanobacteriati</taxon>
        <taxon>Methanobacteriota</taxon>
        <taxon>Stenosarchaea group</taxon>
        <taxon>Halobacteria</taxon>
        <taxon>Halobacteriales</taxon>
        <taxon>Natrialbaceae</taxon>
        <taxon>Haloterrigena</taxon>
    </lineage>
</organism>
<dbReference type="KEGG" id="hakz:J0X25_08985"/>
<gene>
    <name evidence="2" type="ORF">J0X25_08985</name>
</gene>
<evidence type="ECO:0000259" key="1">
    <source>
        <dbReference type="Pfam" id="PF20068"/>
    </source>
</evidence>
<evidence type="ECO:0000313" key="3">
    <source>
        <dbReference type="Proteomes" id="UP000663203"/>
    </source>
</evidence>
<dbReference type="NCBIfam" id="TIGR04354">
    <property type="entry name" value="amphi-Trp"/>
    <property type="match status" value="1"/>
</dbReference>
<proteinExistence type="predicted"/>
<dbReference type="Proteomes" id="UP000663203">
    <property type="component" value="Chromosome"/>
</dbReference>
<keyword evidence="3" id="KW-1185">Reference proteome</keyword>
<feature type="domain" description="Amphi-Trp" evidence="1">
    <location>
        <begin position="9"/>
        <end position="78"/>
    </location>
</feature>
<reference evidence="2 3" key="1">
    <citation type="submission" date="2021-03" db="EMBL/GenBank/DDBJ databases">
        <title>Haloterrigena longa sp. nov. and Haloterrigena limicola sp. nov., extremely halophilic archaea isolated from a salt lake.</title>
        <authorList>
            <person name="Henglin C."/>
        </authorList>
    </citation>
    <scope>NUCLEOTIDE SEQUENCE [LARGE SCALE GENOMIC DNA]</scope>
    <source>
        <strain evidence="2 3">KZCA68</strain>
    </source>
</reference>
<dbReference type="InterPro" id="IPR027598">
    <property type="entry name" value="Amphi-Trp_dom"/>
</dbReference>
<protein>
    <submittedName>
        <fullName evidence="2">Amphi-Trp domain-containing protein</fullName>
    </submittedName>
</protein>
<dbReference type="Pfam" id="PF20068">
    <property type="entry name" value="Amphi-Trp"/>
    <property type="match status" value="1"/>
</dbReference>
<evidence type="ECO:0000313" key="2">
    <source>
        <dbReference type="EMBL" id="QSX01068.1"/>
    </source>
</evidence>
<dbReference type="GeneID" id="63187436"/>
<accession>A0A8A2VKB3</accession>
<name>A0A8A2VKB3_9EURY</name>
<sequence>MAHRTTADRTLPRSELAASLATLSEEFGSDAEEITIDVGNRSISLTPADEVDFSLDVIERSSLLHSSRKTVEIELSWSP</sequence>
<dbReference type="AlphaFoldDB" id="A0A8A2VKB3"/>
<dbReference type="RefSeq" id="WP_207290782.1">
    <property type="nucleotide sequence ID" value="NZ_CP071462.1"/>
</dbReference>